<reference evidence="2 3" key="1">
    <citation type="submission" date="2024-01" db="EMBL/GenBank/DDBJ databases">
        <title>The genomes of 5 underutilized Papilionoideae crops provide insights into root nodulation and disease resistance.</title>
        <authorList>
            <person name="Yuan L."/>
        </authorList>
    </citation>
    <scope>NUCLEOTIDE SEQUENCE [LARGE SCALE GENOMIC DNA]</scope>
    <source>
        <strain evidence="2">LY-2023</strain>
        <tissue evidence="2">Leaf</tissue>
    </source>
</reference>
<protein>
    <submittedName>
        <fullName evidence="2">Uncharacterized protein</fullName>
    </submittedName>
</protein>
<evidence type="ECO:0000313" key="2">
    <source>
        <dbReference type="EMBL" id="KAK7292768.1"/>
    </source>
</evidence>
<dbReference type="AlphaFoldDB" id="A0AAN9J7N7"/>
<evidence type="ECO:0000256" key="1">
    <source>
        <dbReference type="SAM" id="SignalP"/>
    </source>
</evidence>
<name>A0AAN9J7N7_CLITE</name>
<feature type="signal peptide" evidence="1">
    <location>
        <begin position="1"/>
        <end position="19"/>
    </location>
</feature>
<proteinExistence type="predicted"/>
<organism evidence="2 3">
    <name type="scientific">Clitoria ternatea</name>
    <name type="common">Butterfly pea</name>
    <dbReference type="NCBI Taxonomy" id="43366"/>
    <lineage>
        <taxon>Eukaryota</taxon>
        <taxon>Viridiplantae</taxon>
        <taxon>Streptophyta</taxon>
        <taxon>Embryophyta</taxon>
        <taxon>Tracheophyta</taxon>
        <taxon>Spermatophyta</taxon>
        <taxon>Magnoliopsida</taxon>
        <taxon>eudicotyledons</taxon>
        <taxon>Gunneridae</taxon>
        <taxon>Pentapetalae</taxon>
        <taxon>rosids</taxon>
        <taxon>fabids</taxon>
        <taxon>Fabales</taxon>
        <taxon>Fabaceae</taxon>
        <taxon>Papilionoideae</taxon>
        <taxon>50 kb inversion clade</taxon>
        <taxon>NPAAA clade</taxon>
        <taxon>indigoferoid/millettioid clade</taxon>
        <taxon>Phaseoleae</taxon>
        <taxon>Clitoria</taxon>
    </lineage>
</organism>
<dbReference type="EMBL" id="JAYKXN010000004">
    <property type="protein sequence ID" value="KAK7292768.1"/>
    <property type="molecule type" value="Genomic_DNA"/>
</dbReference>
<dbReference type="PANTHER" id="PTHR34970">
    <property type="entry name" value="ABC TRANSPORTER A FAMILY PROTEIN"/>
    <property type="match status" value="1"/>
</dbReference>
<keyword evidence="3" id="KW-1185">Reference proteome</keyword>
<evidence type="ECO:0000313" key="3">
    <source>
        <dbReference type="Proteomes" id="UP001359559"/>
    </source>
</evidence>
<gene>
    <name evidence="2" type="ORF">RJT34_15621</name>
</gene>
<accession>A0AAN9J7N7</accession>
<dbReference type="PANTHER" id="PTHR34970:SF5">
    <property type="entry name" value="PROTEIN, PUTATIVE-RELATED"/>
    <property type="match status" value="1"/>
</dbReference>
<keyword evidence="1" id="KW-0732">Signal</keyword>
<sequence>MMRTRLLWFGLGFTSSTLAISHFVWKNVEVDRHALTTDINHKFQALQARISNLESSLPNHAPIPLPHHDQVLMALCMIENASGGNDHNKTDTKATLEFLPALFVPLED</sequence>
<feature type="chain" id="PRO_5042907920" evidence="1">
    <location>
        <begin position="20"/>
        <end position="108"/>
    </location>
</feature>
<comment type="caution">
    <text evidence="2">The sequence shown here is derived from an EMBL/GenBank/DDBJ whole genome shotgun (WGS) entry which is preliminary data.</text>
</comment>
<dbReference type="Proteomes" id="UP001359559">
    <property type="component" value="Unassembled WGS sequence"/>
</dbReference>